<protein>
    <submittedName>
        <fullName evidence="1">Uncharacterized protein</fullName>
    </submittedName>
</protein>
<gene>
    <name evidence="1" type="ORF">L1987_63888</name>
</gene>
<comment type="caution">
    <text evidence="1">The sequence shown here is derived from an EMBL/GenBank/DDBJ whole genome shotgun (WGS) entry which is preliminary data.</text>
</comment>
<sequence length="165" mass="19027">METIQQLFMVAFAAFVFSILVEKLACVTINGEEWKSKRTKANRTKSKRKSKKRVHFAVHDQIAIVINNKLIKLGAINRRMEKQMVRPSSYDPKEVYLGANWIAEELMIYNELGLHLEHHELGYGTIQDQSKILNDETNGFATDDQTEDGNNENIELGLFPRKFID</sequence>
<reference evidence="2" key="1">
    <citation type="journal article" date="2022" name="Mol. Ecol. Resour.">
        <title>The genomes of chicory, endive, great burdock and yacon provide insights into Asteraceae palaeo-polyploidization history and plant inulin production.</title>
        <authorList>
            <person name="Fan W."/>
            <person name="Wang S."/>
            <person name="Wang H."/>
            <person name="Wang A."/>
            <person name="Jiang F."/>
            <person name="Liu H."/>
            <person name="Zhao H."/>
            <person name="Xu D."/>
            <person name="Zhang Y."/>
        </authorList>
    </citation>
    <scope>NUCLEOTIDE SEQUENCE [LARGE SCALE GENOMIC DNA]</scope>
    <source>
        <strain evidence="2">cv. Yunnan</strain>
    </source>
</reference>
<evidence type="ECO:0000313" key="2">
    <source>
        <dbReference type="Proteomes" id="UP001056120"/>
    </source>
</evidence>
<proteinExistence type="predicted"/>
<dbReference type="Proteomes" id="UP001056120">
    <property type="component" value="Linkage Group LG21"/>
</dbReference>
<keyword evidence="2" id="KW-1185">Reference proteome</keyword>
<reference evidence="1 2" key="2">
    <citation type="journal article" date="2022" name="Mol. Ecol. Resour.">
        <title>The genomes of chicory, endive, great burdock and yacon provide insights into Asteraceae paleo-polyploidization history and plant inulin production.</title>
        <authorList>
            <person name="Fan W."/>
            <person name="Wang S."/>
            <person name="Wang H."/>
            <person name="Wang A."/>
            <person name="Jiang F."/>
            <person name="Liu H."/>
            <person name="Zhao H."/>
            <person name="Xu D."/>
            <person name="Zhang Y."/>
        </authorList>
    </citation>
    <scope>NUCLEOTIDE SEQUENCE [LARGE SCALE GENOMIC DNA]</scope>
    <source>
        <strain evidence="2">cv. Yunnan</strain>
        <tissue evidence="1">Leaves</tissue>
    </source>
</reference>
<evidence type="ECO:0000313" key="1">
    <source>
        <dbReference type="EMBL" id="KAI3732681.1"/>
    </source>
</evidence>
<name>A0ACB9CEI5_9ASTR</name>
<dbReference type="EMBL" id="CM042038">
    <property type="protein sequence ID" value="KAI3732681.1"/>
    <property type="molecule type" value="Genomic_DNA"/>
</dbReference>
<organism evidence="1 2">
    <name type="scientific">Smallanthus sonchifolius</name>
    <dbReference type="NCBI Taxonomy" id="185202"/>
    <lineage>
        <taxon>Eukaryota</taxon>
        <taxon>Viridiplantae</taxon>
        <taxon>Streptophyta</taxon>
        <taxon>Embryophyta</taxon>
        <taxon>Tracheophyta</taxon>
        <taxon>Spermatophyta</taxon>
        <taxon>Magnoliopsida</taxon>
        <taxon>eudicotyledons</taxon>
        <taxon>Gunneridae</taxon>
        <taxon>Pentapetalae</taxon>
        <taxon>asterids</taxon>
        <taxon>campanulids</taxon>
        <taxon>Asterales</taxon>
        <taxon>Asteraceae</taxon>
        <taxon>Asteroideae</taxon>
        <taxon>Heliantheae alliance</taxon>
        <taxon>Millerieae</taxon>
        <taxon>Smallanthus</taxon>
    </lineage>
</organism>
<accession>A0ACB9CEI5</accession>